<dbReference type="PANTHER" id="PTHR43124">
    <property type="entry name" value="PURINE EFFLUX PUMP PBUE"/>
    <property type="match status" value="1"/>
</dbReference>
<dbReference type="EMBL" id="FMJC01000002">
    <property type="protein sequence ID" value="SCM72371.1"/>
    <property type="molecule type" value="Genomic_DNA"/>
</dbReference>
<evidence type="ECO:0000256" key="1">
    <source>
        <dbReference type="ARBA" id="ARBA00004651"/>
    </source>
</evidence>
<dbReference type="InterPro" id="IPR036259">
    <property type="entry name" value="MFS_trans_sf"/>
</dbReference>
<dbReference type="GO" id="GO:0022857">
    <property type="term" value="F:transmembrane transporter activity"/>
    <property type="evidence" value="ECO:0007669"/>
    <property type="project" value="InterPro"/>
</dbReference>
<keyword evidence="5 6" id="KW-0472">Membrane</keyword>
<feature type="transmembrane region" description="Helical" evidence="6">
    <location>
        <begin position="49"/>
        <end position="69"/>
    </location>
</feature>
<dbReference type="InterPro" id="IPR020846">
    <property type="entry name" value="MFS_dom"/>
</dbReference>
<accession>A0A212L4A0</accession>
<keyword evidence="2" id="KW-1003">Cell membrane</keyword>
<feature type="transmembrane region" description="Helical" evidence="6">
    <location>
        <begin position="12"/>
        <end position="37"/>
    </location>
</feature>
<proteinExistence type="predicted"/>
<feature type="transmembrane region" description="Helical" evidence="6">
    <location>
        <begin position="365"/>
        <end position="383"/>
    </location>
</feature>
<dbReference type="AlphaFoldDB" id="A0A212L4A0"/>
<dbReference type="NCBIfam" id="NF002921">
    <property type="entry name" value="PRK03545.1"/>
    <property type="match status" value="1"/>
</dbReference>
<feature type="domain" description="Major facilitator superfamily (MFS) profile" evidence="7">
    <location>
        <begin position="15"/>
        <end position="389"/>
    </location>
</feature>
<dbReference type="Pfam" id="PF07690">
    <property type="entry name" value="MFS_1"/>
    <property type="match status" value="1"/>
</dbReference>
<dbReference type="Gene3D" id="1.20.1250.20">
    <property type="entry name" value="MFS general substrate transporter like domains"/>
    <property type="match status" value="1"/>
</dbReference>
<evidence type="ECO:0000259" key="7">
    <source>
        <dbReference type="PROSITE" id="PS50850"/>
    </source>
</evidence>
<feature type="transmembrane region" description="Helical" evidence="6">
    <location>
        <begin position="246"/>
        <end position="265"/>
    </location>
</feature>
<dbReference type="PROSITE" id="PS50850">
    <property type="entry name" value="MFS"/>
    <property type="match status" value="1"/>
</dbReference>
<evidence type="ECO:0000256" key="5">
    <source>
        <dbReference type="ARBA" id="ARBA00023136"/>
    </source>
</evidence>
<organism evidence="8">
    <name type="scientific">uncultured Desulfovibrio sp</name>
    <dbReference type="NCBI Taxonomy" id="167968"/>
    <lineage>
        <taxon>Bacteria</taxon>
        <taxon>Pseudomonadati</taxon>
        <taxon>Thermodesulfobacteriota</taxon>
        <taxon>Desulfovibrionia</taxon>
        <taxon>Desulfovibrionales</taxon>
        <taxon>Desulfovibrionaceae</taxon>
        <taxon>Desulfovibrio</taxon>
        <taxon>environmental samples</taxon>
    </lineage>
</organism>
<name>A0A212L4A0_9BACT</name>
<keyword evidence="4 6" id="KW-1133">Transmembrane helix</keyword>
<gene>
    <name evidence="8" type="primary">sotB</name>
    <name evidence="8" type="ORF">KL86DES1_20565</name>
</gene>
<dbReference type="RefSeq" id="WP_179980170.1">
    <property type="nucleotide sequence ID" value="NZ_LT608333.1"/>
</dbReference>
<evidence type="ECO:0000256" key="4">
    <source>
        <dbReference type="ARBA" id="ARBA00022989"/>
    </source>
</evidence>
<comment type="subcellular location">
    <subcellularLocation>
        <location evidence="1">Cell membrane</location>
        <topology evidence="1">Multi-pass membrane protein</topology>
    </subcellularLocation>
</comment>
<dbReference type="InterPro" id="IPR050189">
    <property type="entry name" value="MFS_Efflux_Transporters"/>
</dbReference>
<evidence type="ECO:0000256" key="2">
    <source>
        <dbReference type="ARBA" id="ARBA00022475"/>
    </source>
</evidence>
<dbReference type="PANTHER" id="PTHR43124:SF4">
    <property type="entry name" value="SUGAR EFFLUX TRANSPORTER"/>
    <property type="match status" value="1"/>
</dbReference>
<feature type="transmembrane region" description="Helical" evidence="6">
    <location>
        <begin position="302"/>
        <end position="320"/>
    </location>
</feature>
<dbReference type="CDD" id="cd17324">
    <property type="entry name" value="MFS_NepI_like"/>
    <property type="match status" value="1"/>
</dbReference>
<sequence length="412" mass="43387">MTTIKTPEGRRIWVPVLALALAAFIFVTTEVLPIGLLPTIAKDLGETEAFTGLLIAVYAWCVALFSLPITALTAKVARRKLLLVLFTVFVLGHGLSALAVNFATLMLARICVAIAHAGFWSIASPIVVRITPPAMKARGIAIVIVGGSLATVLGVPLSTLVGQHFGWRVAFLLIGLLASCIALILWRLLPALEAKDTGSFKSVPLLFRDKELALLYLQTVLAVTGYFLAYTYFAPLLIQVGGFPEAAVPAFLLIMGLAGIGGSLFATRLTFMKSKLVFAVPSLIIFLCLMVLNLSISRLLTIIPVCVLWGGSMAVLGLLFQSRILEIASHSADIATSIYSGIFNVGIGSGAFVGSIVFNKLGLSMTGYAGAAFFLATVLVSVYSARSVGAQSTTVTSPEYKAGGSSDKGGQA</sequence>
<feature type="transmembrane region" description="Helical" evidence="6">
    <location>
        <begin position="167"/>
        <end position="192"/>
    </location>
</feature>
<dbReference type="InterPro" id="IPR011701">
    <property type="entry name" value="MFS"/>
</dbReference>
<feature type="transmembrane region" description="Helical" evidence="6">
    <location>
        <begin position="81"/>
        <end position="100"/>
    </location>
</feature>
<feature type="transmembrane region" description="Helical" evidence="6">
    <location>
        <begin position="140"/>
        <end position="161"/>
    </location>
</feature>
<keyword evidence="3 6" id="KW-0812">Transmembrane</keyword>
<protein>
    <submittedName>
        <fullName evidence="8">Sugar efflux transporter B</fullName>
    </submittedName>
</protein>
<evidence type="ECO:0000313" key="8">
    <source>
        <dbReference type="EMBL" id="SCM72371.1"/>
    </source>
</evidence>
<feature type="transmembrane region" description="Helical" evidence="6">
    <location>
        <begin position="213"/>
        <end position="234"/>
    </location>
</feature>
<evidence type="ECO:0000256" key="6">
    <source>
        <dbReference type="SAM" id="Phobius"/>
    </source>
</evidence>
<feature type="transmembrane region" description="Helical" evidence="6">
    <location>
        <begin position="341"/>
        <end position="359"/>
    </location>
</feature>
<reference evidence="8" key="1">
    <citation type="submission" date="2016-08" db="EMBL/GenBank/DDBJ databases">
        <authorList>
            <person name="Seilhamer J.J."/>
        </authorList>
    </citation>
    <scope>NUCLEOTIDE SEQUENCE</scope>
    <source>
        <strain evidence="8">86-1</strain>
    </source>
</reference>
<feature type="transmembrane region" description="Helical" evidence="6">
    <location>
        <begin position="106"/>
        <end position="128"/>
    </location>
</feature>
<dbReference type="SUPFAM" id="SSF103473">
    <property type="entry name" value="MFS general substrate transporter"/>
    <property type="match status" value="1"/>
</dbReference>
<evidence type="ECO:0000256" key="3">
    <source>
        <dbReference type="ARBA" id="ARBA00022692"/>
    </source>
</evidence>
<dbReference type="GO" id="GO:0005886">
    <property type="term" value="C:plasma membrane"/>
    <property type="evidence" value="ECO:0007669"/>
    <property type="project" value="UniProtKB-SubCell"/>
</dbReference>
<feature type="transmembrane region" description="Helical" evidence="6">
    <location>
        <begin position="277"/>
        <end position="296"/>
    </location>
</feature>